<dbReference type="PROSITE" id="PS51221">
    <property type="entry name" value="TTL"/>
    <property type="match status" value="1"/>
</dbReference>
<organism evidence="5">
    <name type="scientific">Neobodo designis</name>
    <name type="common">Flagellated protozoan</name>
    <name type="synonym">Bodo designis</name>
    <dbReference type="NCBI Taxonomy" id="312471"/>
    <lineage>
        <taxon>Eukaryota</taxon>
        <taxon>Discoba</taxon>
        <taxon>Euglenozoa</taxon>
        <taxon>Kinetoplastea</taxon>
        <taxon>Metakinetoplastina</taxon>
        <taxon>Neobodonida</taxon>
        <taxon>Neobodo</taxon>
    </lineage>
</organism>
<name>A0A7S1L1S0_NEODS</name>
<dbReference type="EMBL" id="HBGF01003366">
    <property type="protein sequence ID" value="CAD9092015.1"/>
    <property type="molecule type" value="Transcribed_RNA"/>
</dbReference>
<dbReference type="Gene3D" id="3.30.470.20">
    <property type="entry name" value="ATP-grasp fold, B domain"/>
    <property type="match status" value="1"/>
</dbReference>
<protein>
    <recommendedName>
        <fullName evidence="6">Tubulin--tyrosine ligase-like protein 9</fullName>
    </recommendedName>
</protein>
<evidence type="ECO:0008006" key="6">
    <source>
        <dbReference type="Google" id="ProtNLM"/>
    </source>
</evidence>
<keyword evidence="1" id="KW-0436">Ligase</keyword>
<feature type="compositionally biased region" description="Low complexity" evidence="4">
    <location>
        <begin position="574"/>
        <end position="588"/>
    </location>
</feature>
<keyword evidence="2" id="KW-0547">Nucleotide-binding</keyword>
<sequence length="652" mass="71020">MPYVFRTDVERGMPPILREVLGDRGWLEYDEDKAANEQPPFSLWWRTNRFTASQIGSAAYPKQRINHYPKSSEITKKDHLFRHLRRMRVVHGSCYDFSPVTFGLPNDYVKFCQFFAAEREKHENLVAEAKAKGIRDAALEHAPTYICKPSDMSRGRKIFVFREISDLTYDCNSVVQRYIERPLLIHGHKVDFRVYVLVTSFQPLRAYIYDDLLARFSVERYDLANVTNIFCHLTNYSVNKNSDVFEQYKRGIGVGCKWHGGEVRDYFRKMGVDWGVMWQRVEVLVCYTLLSIATQVTPVPQCFELYGFDIMFDEAFKPWLIEVNFSPALAVESDTDDRVKRHLMNDMIDTLNIPDPDDDTAADAGAVDAGDDVGASSMSRSKSLSPPPPAPASPPQPQPRGAAAASGAKGASAGRKASGSGAPLGPSGRPVRNGAAGAPPVGARSGARSGPRVGSGSSASSSGVGATRRTSSSVSSATASSSMRTGAPDAAAAATTTRYVDSPKGQFRWCFPFSPQTEQLAADLARKGAPTEQVLRACIGEVKRKEQRVVAAMADYADTYRARVAEESGGRGAAGDVAARRASASASGNHGDHQPPTVAPPKGAKPEPAPSKENGVQRLPADADDDEDVDLATVDLSAVEAMIAEARRMRVA</sequence>
<evidence type="ECO:0000313" key="5">
    <source>
        <dbReference type="EMBL" id="CAD9092015.1"/>
    </source>
</evidence>
<feature type="compositionally biased region" description="Low complexity" evidence="4">
    <location>
        <begin position="362"/>
        <end position="384"/>
    </location>
</feature>
<accession>A0A7S1L1S0</accession>
<gene>
    <name evidence="5" type="ORF">NDES1114_LOCUS2327</name>
</gene>
<evidence type="ECO:0000256" key="2">
    <source>
        <dbReference type="ARBA" id="ARBA00022741"/>
    </source>
</evidence>
<dbReference type="GO" id="GO:0036064">
    <property type="term" value="C:ciliary basal body"/>
    <property type="evidence" value="ECO:0007669"/>
    <property type="project" value="TreeGrafter"/>
</dbReference>
<feature type="region of interest" description="Disordered" evidence="4">
    <location>
        <begin position="566"/>
        <end position="629"/>
    </location>
</feature>
<feature type="compositionally biased region" description="Low complexity" evidence="4">
    <location>
        <begin position="441"/>
        <end position="495"/>
    </location>
</feature>
<reference evidence="5" key="1">
    <citation type="submission" date="2021-01" db="EMBL/GenBank/DDBJ databases">
        <authorList>
            <person name="Corre E."/>
            <person name="Pelletier E."/>
            <person name="Niang G."/>
            <person name="Scheremetjew M."/>
            <person name="Finn R."/>
            <person name="Kale V."/>
            <person name="Holt S."/>
            <person name="Cochrane G."/>
            <person name="Meng A."/>
            <person name="Brown T."/>
            <person name="Cohen L."/>
        </authorList>
    </citation>
    <scope>NUCLEOTIDE SEQUENCE</scope>
    <source>
        <strain evidence="5">CCAP 1951/1</strain>
    </source>
</reference>
<dbReference type="GO" id="GO:0015631">
    <property type="term" value="F:tubulin binding"/>
    <property type="evidence" value="ECO:0007669"/>
    <property type="project" value="TreeGrafter"/>
</dbReference>
<feature type="compositionally biased region" description="Pro residues" evidence="4">
    <location>
        <begin position="385"/>
        <end position="398"/>
    </location>
</feature>
<evidence type="ECO:0000256" key="4">
    <source>
        <dbReference type="SAM" id="MobiDB-lite"/>
    </source>
</evidence>
<dbReference type="PANTHER" id="PTHR12241:SF118">
    <property type="entry name" value="TUBULIN POLYGLUTAMYLASE TTLL2-RELATED"/>
    <property type="match status" value="1"/>
</dbReference>
<evidence type="ECO:0000256" key="3">
    <source>
        <dbReference type="ARBA" id="ARBA00022840"/>
    </source>
</evidence>
<feature type="compositionally biased region" description="Low complexity" evidence="4">
    <location>
        <begin position="399"/>
        <end position="428"/>
    </location>
</feature>
<proteinExistence type="predicted"/>
<dbReference type="InterPro" id="IPR004344">
    <property type="entry name" value="TTL/TTLL_fam"/>
</dbReference>
<feature type="region of interest" description="Disordered" evidence="4">
    <location>
        <begin position="351"/>
        <end position="495"/>
    </location>
</feature>
<dbReference type="GO" id="GO:0000226">
    <property type="term" value="P:microtubule cytoskeleton organization"/>
    <property type="evidence" value="ECO:0007669"/>
    <property type="project" value="TreeGrafter"/>
</dbReference>
<dbReference type="GO" id="GO:0005524">
    <property type="term" value="F:ATP binding"/>
    <property type="evidence" value="ECO:0007669"/>
    <property type="project" value="UniProtKB-KW"/>
</dbReference>
<keyword evidence="3" id="KW-0067">ATP-binding</keyword>
<dbReference type="AlphaFoldDB" id="A0A7S1L1S0"/>
<evidence type="ECO:0000256" key="1">
    <source>
        <dbReference type="ARBA" id="ARBA00022598"/>
    </source>
</evidence>
<dbReference type="Pfam" id="PF03133">
    <property type="entry name" value="TTL"/>
    <property type="match status" value="1"/>
</dbReference>
<dbReference type="PANTHER" id="PTHR12241">
    <property type="entry name" value="TUBULIN POLYGLUTAMYLASE"/>
    <property type="match status" value="1"/>
</dbReference>
<dbReference type="SUPFAM" id="SSF56059">
    <property type="entry name" value="Glutathione synthetase ATP-binding domain-like"/>
    <property type="match status" value="1"/>
</dbReference>
<dbReference type="GO" id="GO:0070740">
    <property type="term" value="F:tubulin-glutamic acid ligase activity"/>
    <property type="evidence" value="ECO:0007669"/>
    <property type="project" value="TreeGrafter"/>
</dbReference>